<dbReference type="KEGG" id="mauu:NCTC10437_05037"/>
<feature type="transmembrane region" description="Helical" evidence="1">
    <location>
        <begin position="621"/>
        <end position="647"/>
    </location>
</feature>
<gene>
    <name evidence="3" type="ORF">NCTC10437_05037</name>
</gene>
<feature type="chain" id="PRO_5019508788" description="Cellulose biosynthesis cyclic di-GMP-binding regulatory protein BcsB" evidence="2">
    <location>
        <begin position="33"/>
        <end position="670"/>
    </location>
</feature>
<reference evidence="3 4" key="1">
    <citation type="submission" date="2018-12" db="EMBL/GenBank/DDBJ databases">
        <authorList>
            <consortium name="Pathogen Informatics"/>
        </authorList>
    </citation>
    <scope>NUCLEOTIDE SEQUENCE [LARGE SCALE GENOMIC DNA]</scope>
    <source>
        <strain evidence="3 4">NCTC10437</strain>
    </source>
</reference>
<dbReference type="OrthoDB" id="4434569at2"/>
<evidence type="ECO:0008006" key="5">
    <source>
        <dbReference type="Google" id="ProtNLM"/>
    </source>
</evidence>
<sequence length="670" mass="69113">MTPSVVARALAAVLLFILPITLTGSLAGSAQAQPSDAGTPVGVTLPWSTLGLPSTVDLYGEGGNSFTVAVPAGLSASRLQGMIHTPVNFDTGYVEIADGDGKFLAAVEVPPAAPGMVMAPFDVDISAAGVRGSSTELSFSIRARDDRDEVCDPLPRLQLSNLSTVFAGTQLPVTTIANFFAPVVERVTIYTATDADSSEQQAVLTLASAVARFYASRPLSITVVSQPRGAVPPPALGLDRAIVVETGDPGLTVENPGAPNAYLRVSGDGEDLSKQVSLIATQLQPLAQSSAARVDQAGSAATVDGDTLTFKQLEVGGGKTDTLGTSNLQVGIQRTSLGPRFDNVQVHLVADYTPVPAQDAASVVVRAENIVVYRAPLDDSGLLDTTFDLDTSELDGQYIDLEIALTYTPAQPCGPLLAPMTFEIDPRSTVTMHRGGPPLGGFDAFPSEFSPDFLVALDGSGPNQLTYAARVVAAIARLSKSAITPRLVGLQTAADATSGALIVANSESVAQTSLTPPVSGDGAVVNFALPTELQINVNDGLGSIQAFADPPHNRSVVLVTTTADWTLVDPLFSYIDGPAGDWSQLTGDVLAAGAGGTPTNTAIRTADDVVEPTVVSAPGSWLSAPAVAAVVAAILAVIAVVAAILYLRRRRAGRTRRPAPAHSAEDDPDL</sequence>
<keyword evidence="1" id="KW-0812">Transmembrane</keyword>
<dbReference type="EMBL" id="LR134356">
    <property type="protein sequence ID" value="VEG58015.1"/>
    <property type="molecule type" value="Genomic_DNA"/>
</dbReference>
<keyword evidence="1" id="KW-1133">Transmembrane helix</keyword>
<dbReference type="RefSeq" id="WP_048634176.1">
    <property type="nucleotide sequence ID" value="NZ_LR134356.1"/>
</dbReference>
<name>A0A448J068_MYCAU</name>
<dbReference type="Proteomes" id="UP000279306">
    <property type="component" value="Chromosome"/>
</dbReference>
<keyword evidence="1" id="KW-0472">Membrane</keyword>
<evidence type="ECO:0000256" key="2">
    <source>
        <dbReference type="SAM" id="SignalP"/>
    </source>
</evidence>
<keyword evidence="4" id="KW-1185">Reference proteome</keyword>
<feature type="signal peptide" evidence="2">
    <location>
        <begin position="1"/>
        <end position="32"/>
    </location>
</feature>
<dbReference type="AlphaFoldDB" id="A0A448J068"/>
<evidence type="ECO:0000256" key="1">
    <source>
        <dbReference type="SAM" id="Phobius"/>
    </source>
</evidence>
<accession>A0A448J068</accession>
<dbReference type="STRING" id="1791.GCA_001049355_04324"/>
<evidence type="ECO:0000313" key="3">
    <source>
        <dbReference type="EMBL" id="VEG58015.1"/>
    </source>
</evidence>
<keyword evidence="2" id="KW-0732">Signal</keyword>
<evidence type="ECO:0000313" key="4">
    <source>
        <dbReference type="Proteomes" id="UP000279306"/>
    </source>
</evidence>
<proteinExistence type="predicted"/>
<organism evidence="3 4">
    <name type="scientific">Mycolicibacterium aurum</name>
    <name type="common">Mycobacterium aurum</name>
    <dbReference type="NCBI Taxonomy" id="1791"/>
    <lineage>
        <taxon>Bacteria</taxon>
        <taxon>Bacillati</taxon>
        <taxon>Actinomycetota</taxon>
        <taxon>Actinomycetes</taxon>
        <taxon>Mycobacteriales</taxon>
        <taxon>Mycobacteriaceae</taxon>
        <taxon>Mycolicibacterium</taxon>
    </lineage>
</organism>
<protein>
    <recommendedName>
        <fullName evidence="5">Cellulose biosynthesis cyclic di-GMP-binding regulatory protein BcsB</fullName>
    </recommendedName>
</protein>